<feature type="transmembrane region" description="Helical" evidence="1">
    <location>
        <begin position="344"/>
        <end position="365"/>
    </location>
</feature>
<keyword evidence="3" id="KW-1185">Reference proteome</keyword>
<reference evidence="2 3" key="1">
    <citation type="submission" date="2019-02" db="EMBL/GenBank/DDBJ databases">
        <title>Deep-cultivation of Planctomycetes and their phenomic and genomic characterization uncovers novel biology.</title>
        <authorList>
            <person name="Wiegand S."/>
            <person name="Jogler M."/>
            <person name="Boedeker C."/>
            <person name="Pinto D."/>
            <person name="Vollmers J."/>
            <person name="Rivas-Marin E."/>
            <person name="Kohn T."/>
            <person name="Peeters S.H."/>
            <person name="Heuer A."/>
            <person name="Rast P."/>
            <person name="Oberbeckmann S."/>
            <person name="Bunk B."/>
            <person name="Jeske O."/>
            <person name="Meyerdierks A."/>
            <person name="Storesund J.E."/>
            <person name="Kallscheuer N."/>
            <person name="Luecker S."/>
            <person name="Lage O.M."/>
            <person name="Pohl T."/>
            <person name="Merkel B.J."/>
            <person name="Hornburger P."/>
            <person name="Mueller R.-W."/>
            <person name="Bruemmer F."/>
            <person name="Labrenz M."/>
            <person name="Spormann A.M."/>
            <person name="Op den Camp H."/>
            <person name="Overmann J."/>
            <person name="Amann R."/>
            <person name="Jetten M.S.M."/>
            <person name="Mascher T."/>
            <person name="Medema M.H."/>
            <person name="Devos D.P."/>
            <person name="Kaster A.-K."/>
            <person name="Ovreas L."/>
            <person name="Rohde M."/>
            <person name="Galperin M.Y."/>
            <person name="Jogler C."/>
        </authorList>
    </citation>
    <scope>NUCLEOTIDE SEQUENCE [LARGE SCALE GENOMIC DNA]</scope>
    <source>
        <strain evidence="2 3">KS4</strain>
    </source>
</reference>
<feature type="transmembrane region" description="Helical" evidence="1">
    <location>
        <begin position="108"/>
        <end position="126"/>
    </location>
</feature>
<feature type="transmembrane region" description="Helical" evidence="1">
    <location>
        <begin position="52"/>
        <end position="71"/>
    </location>
</feature>
<dbReference type="RefSeq" id="WP_145076386.1">
    <property type="nucleotide sequence ID" value="NZ_CP036425.1"/>
</dbReference>
<keyword evidence="1" id="KW-0812">Transmembrane</keyword>
<organism evidence="2 3">
    <name type="scientific">Poriferisphaera corsica</name>
    <dbReference type="NCBI Taxonomy" id="2528020"/>
    <lineage>
        <taxon>Bacteria</taxon>
        <taxon>Pseudomonadati</taxon>
        <taxon>Planctomycetota</taxon>
        <taxon>Phycisphaerae</taxon>
        <taxon>Phycisphaerales</taxon>
        <taxon>Phycisphaeraceae</taxon>
        <taxon>Poriferisphaera</taxon>
    </lineage>
</organism>
<evidence type="ECO:0000313" key="2">
    <source>
        <dbReference type="EMBL" id="QDU33389.1"/>
    </source>
</evidence>
<evidence type="ECO:0000313" key="3">
    <source>
        <dbReference type="Proteomes" id="UP000317369"/>
    </source>
</evidence>
<feature type="transmembrane region" description="Helical" evidence="1">
    <location>
        <begin position="267"/>
        <end position="288"/>
    </location>
</feature>
<name>A0A517YT28_9BACT</name>
<evidence type="ECO:0000256" key="1">
    <source>
        <dbReference type="SAM" id="Phobius"/>
    </source>
</evidence>
<protein>
    <submittedName>
        <fullName evidence="2">Uncharacterized protein</fullName>
    </submittedName>
</protein>
<feature type="transmembrane region" description="Helical" evidence="1">
    <location>
        <begin position="157"/>
        <end position="180"/>
    </location>
</feature>
<accession>A0A517YT28</accession>
<feature type="transmembrane region" description="Helical" evidence="1">
    <location>
        <begin position="308"/>
        <end position="332"/>
    </location>
</feature>
<feature type="transmembrane region" description="Helical" evidence="1">
    <location>
        <begin position="448"/>
        <end position="469"/>
    </location>
</feature>
<feature type="transmembrane region" description="Helical" evidence="1">
    <location>
        <begin position="481"/>
        <end position="501"/>
    </location>
</feature>
<dbReference type="KEGG" id="pcor:KS4_14350"/>
<feature type="transmembrane region" description="Helical" evidence="1">
    <location>
        <begin position="377"/>
        <end position="399"/>
    </location>
</feature>
<feature type="transmembrane region" description="Helical" evidence="1">
    <location>
        <begin position="192"/>
        <end position="213"/>
    </location>
</feature>
<sequence>MGGLGTIFWLGGMVCALGKKRAMYWSILSGSAMVVVYVLVGIVGHEAIKVDGWVLGAGMSVLSGIGCYLMVRRREVSKRFDVAAGVLASAITAVLVLCVWMDAALPWQAVWCGGIMLGVVVAAEYFGKDVLRWTGIVVNGVVVVGAAFGLLVSNQYLVGGVVAGNALLGFWGGLAVLYGLCAWRYRVRGEGILSQVQQVIGLLMFGLGLMMLVHHGFTGKAWHQIWEAGLIEYGVMSVVLGSAGLLLTVSWQRWLRGYMRLREGGIVYAKISGAIAIAGVYVISNPLLEERGVLGSGDEGMDVWGMGSLMGWIGYVLVCCLPVVLLGVNGVVIRDKALAKIRQIFLGMILLLLGICGVLLVRQGFSDGVMLVDDVRVGLYEFATDAIVFLGLGLVMFVYGDRGVLKLLGMRVGGLVMSVLGVIGWVLYCGVFENPLWCEVMVGDWVVLNWLVYVYVLPLLMVGVLCWCVKRWGHEPMKAAYESLVKVLFVGIGLVLMMFVRQGFAGSDMRLQEHPVGLIEYATDAIVLIGVGGLMVFMRERLGSIKKELSWGGIDLQWSGDGDFGVDVRLERKSAVGAIRGW</sequence>
<feature type="transmembrane region" description="Helical" evidence="1">
    <location>
        <begin position="233"/>
        <end position="255"/>
    </location>
</feature>
<proteinExistence type="predicted"/>
<feature type="transmembrane region" description="Helical" evidence="1">
    <location>
        <begin position="22"/>
        <end position="40"/>
    </location>
</feature>
<feature type="transmembrane region" description="Helical" evidence="1">
    <location>
        <begin position="133"/>
        <end position="151"/>
    </location>
</feature>
<keyword evidence="1" id="KW-1133">Transmembrane helix</keyword>
<feature type="transmembrane region" description="Helical" evidence="1">
    <location>
        <begin position="83"/>
        <end position="102"/>
    </location>
</feature>
<keyword evidence="1" id="KW-0472">Membrane</keyword>
<dbReference type="Proteomes" id="UP000317369">
    <property type="component" value="Chromosome"/>
</dbReference>
<dbReference type="AlphaFoldDB" id="A0A517YT28"/>
<dbReference type="EMBL" id="CP036425">
    <property type="protein sequence ID" value="QDU33389.1"/>
    <property type="molecule type" value="Genomic_DNA"/>
</dbReference>
<feature type="transmembrane region" description="Helical" evidence="1">
    <location>
        <begin position="408"/>
        <end position="428"/>
    </location>
</feature>
<gene>
    <name evidence="2" type="ORF">KS4_14350</name>
</gene>
<feature type="transmembrane region" description="Helical" evidence="1">
    <location>
        <begin position="521"/>
        <end position="538"/>
    </location>
</feature>